<dbReference type="RefSeq" id="WP_093154048.1">
    <property type="nucleotide sequence ID" value="NZ_FNBW01000018.1"/>
</dbReference>
<sequence length="143" mass="15783">MVDHPARTGGCMCGGVRYKITGPIKQIVACHCRECRRMTGHFLPSFDVWNEHFEMVESRDLGWYRSAPKSRRGFCKTCGCSIFFRMDGGEKMSIAAGSLDDGCDGDLQIAAHIFTAEKGDYYDLDDAPAYTDGGDSVPMPPRG</sequence>
<dbReference type="OrthoDB" id="9807246at2"/>
<evidence type="ECO:0000259" key="5">
    <source>
        <dbReference type="PROSITE" id="PS51891"/>
    </source>
</evidence>
<evidence type="ECO:0000256" key="3">
    <source>
        <dbReference type="ARBA" id="ARBA00022833"/>
    </source>
</evidence>
<reference evidence="6 7" key="1">
    <citation type="submission" date="2016-10" db="EMBL/GenBank/DDBJ databases">
        <authorList>
            <person name="Varghese N."/>
            <person name="Submissions S."/>
        </authorList>
    </citation>
    <scope>NUCLEOTIDE SEQUENCE [LARGE SCALE GENOMIC DNA]</scope>
    <source>
        <strain evidence="6 7">DSM 18839</strain>
    </source>
</reference>
<dbReference type="GO" id="GO:0046872">
    <property type="term" value="F:metal ion binding"/>
    <property type="evidence" value="ECO:0007669"/>
    <property type="project" value="UniProtKB-KW"/>
</dbReference>
<evidence type="ECO:0000256" key="4">
    <source>
        <dbReference type="ARBA" id="ARBA00023239"/>
    </source>
</evidence>
<organism evidence="6 7">
    <name type="scientific">Thalassobaculum litoreum DSM 18839</name>
    <dbReference type="NCBI Taxonomy" id="1123362"/>
    <lineage>
        <taxon>Bacteria</taxon>
        <taxon>Pseudomonadati</taxon>
        <taxon>Pseudomonadota</taxon>
        <taxon>Alphaproteobacteria</taxon>
        <taxon>Rhodospirillales</taxon>
        <taxon>Thalassobaculaceae</taxon>
        <taxon>Thalassobaculum</taxon>
    </lineage>
</organism>
<keyword evidence="7" id="KW-1185">Reference proteome</keyword>
<dbReference type="InterPro" id="IPR006913">
    <property type="entry name" value="CENP-V/GFA"/>
</dbReference>
<dbReference type="EMBL" id="FNBW01000018">
    <property type="protein sequence ID" value="SDG47069.1"/>
    <property type="molecule type" value="Genomic_DNA"/>
</dbReference>
<dbReference type="PANTHER" id="PTHR33337:SF40">
    <property type="entry name" value="CENP-V_GFA DOMAIN-CONTAINING PROTEIN-RELATED"/>
    <property type="match status" value="1"/>
</dbReference>
<evidence type="ECO:0000313" key="6">
    <source>
        <dbReference type="EMBL" id="SDG47069.1"/>
    </source>
</evidence>
<keyword evidence="3" id="KW-0862">Zinc</keyword>
<dbReference type="GO" id="GO:0016846">
    <property type="term" value="F:carbon-sulfur lyase activity"/>
    <property type="evidence" value="ECO:0007669"/>
    <property type="project" value="InterPro"/>
</dbReference>
<proteinExistence type="inferred from homology"/>
<dbReference type="PROSITE" id="PS51891">
    <property type="entry name" value="CENP_V_GFA"/>
    <property type="match status" value="1"/>
</dbReference>
<comment type="caution">
    <text evidence="6">The sequence shown here is derived from an EMBL/GenBank/DDBJ whole genome shotgun (WGS) entry which is preliminary data.</text>
</comment>
<comment type="similarity">
    <text evidence="1">Belongs to the Gfa family.</text>
</comment>
<dbReference type="Gene3D" id="3.90.1590.10">
    <property type="entry name" value="glutathione-dependent formaldehyde- activating enzyme (gfa)"/>
    <property type="match status" value="1"/>
</dbReference>
<dbReference type="Proteomes" id="UP000198615">
    <property type="component" value="Unassembled WGS sequence"/>
</dbReference>
<protein>
    <submittedName>
        <fullName evidence="6">Uncharacterized conserved protein</fullName>
    </submittedName>
</protein>
<evidence type="ECO:0000256" key="1">
    <source>
        <dbReference type="ARBA" id="ARBA00005495"/>
    </source>
</evidence>
<dbReference type="SUPFAM" id="SSF51316">
    <property type="entry name" value="Mss4-like"/>
    <property type="match status" value="1"/>
</dbReference>
<name>A0A8G2EY79_9PROT</name>
<keyword evidence="2" id="KW-0479">Metal-binding</keyword>
<dbReference type="Pfam" id="PF04828">
    <property type="entry name" value="GFA"/>
    <property type="match status" value="1"/>
</dbReference>
<evidence type="ECO:0000313" key="7">
    <source>
        <dbReference type="Proteomes" id="UP000198615"/>
    </source>
</evidence>
<dbReference type="PANTHER" id="PTHR33337">
    <property type="entry name" value="GFA DOMAIN-CONTAINING PROTEIN"/>
    <property type="match status" value="1"/>
</dbReference>
<dbReference type="InterPro" id="IPR011057">
    <property type="entry name" value="Mss4-like_sf"/>
</dbReference>
<accession>A0A8G2EY79</accession>
<feature type="domain" description="CENP-V/GFA" evidence="5">
    <location>
        <begin position="7"/>
        <end position="123"/>
    </location>
</feature>
<keyword evidence="4" id="KW-0456">Lyase</keyword>
<dbReference type="AlphaFoldDB" id="A0A8G2EY79"/>
<gene>
    <name evidence="6" type="ORF">SAMN05660686_04527</name>
</gene>
<evidence type="ECO:0000256" key="2">
    <source>
        <dbReference type="ARBA" id="ARBA00022723"/>
    </source>
</evidence>